<evidence type="ECO:0008006" key="4">
    <source>
        <dbReference type="Google" id="ProtNLM"/>
    </source>
</evidence>
<accession>A0A1G1W727</accession>
<dbReference type="Pfam" id="PF04020">
    <property type="entry name" value="Phage_holin_4_2"/>
    <property type="match status" value="1"/>
</dbReference>
<feature type="transmembrane region" description="Helical" evidence="1">
    <location>
        <begin position="63"/>
        <end position="89"/>
    </location>
</feature>
<organism evidence="2 3">
    <name type="scientific">Candidatus Woykebacteria bacterium RBG_13_40_15</name>
    <dbReference type="NCBI Taxonomy" id="1802593"/>
    <lineage>
        <taxon>Bacteria</taxon>
        <taxon>Candidatus Woykeibacteriota</taxon>
    </lineage>
</organism>
<protein>
    <recommendedName>
        <fullName evidence="4">Phage holin family protein</fullName>
    </recommendedName>
</protein>
<dbReference type="EMBL" id="MHCP01000025">
    <property type="protein sequence ID" value="OGY23485.1"/>
    <property type="molecule type" value="Genomic_DNA"/>
</dbReference>
<proteinExistence type="predicted"/>
<dbReference type="Proteomes" id="UP000176631">
    <property type="component" value="Unassembled WGS sequence"/>
</dbReference>
<name>A0A1G1W727_9BACT</name>
<evidence type="ECO:0000313" key="3">
    <source>
        <dbReference type="Proteomes" id="UP000176631"/>
    </source>
</evidence>
<comment type="caution">
    <text evidence="2">The sequence shown here is derived from an EMBL/GenBank/DDBJ whole genome shotgun (WGS) entry which is preliminary data.</text>
</comment>
<dbReference type="InterPro" id="IPR007165">
    <property type="entry name" value="Phage_holin_4_2"/>
</dbReference>
<dbReference type="PANTHER" id="PTHR37309">
    <property type="entry name" value="SLR0284 PROTEIN"/>
    <property type="match status" value="1"/>
</dbReference>
<feature type="transmembrane region" description="Helical" evidence="1">
    <location>
        <begin position="33"/>
        <end position="51"/>
    </location>
</feature>
<dbReference type="AlphaFoldDB" id="A0A1G1W727"/>
<feature type="transmembrane region" description="Helical" evidence="1">
    <location>
        <begin position="7"/>
        <end position="27"/>
    </location>
</feature>
<keyword evidence="1" id="KW-0472">Membrane</keyword>
<evidence type="ECO:0000256" key="1">
    <source>
        <dbReference type="SAM" id="Phobius"/>
    </source>
</evidence>
<evidence type="ECO:0000313" key="2">
    <source>
        <dbReference type="EMBL" id="OGY23485.1"/>
    </source>
</evidence>
<gene>
    <name evidence="2" type="ORF">A2172_04705</name>
</gene>
<dbReference type="STRING" id="1802593.A2172_04705"/>
<dbReference type="PANTHER" id="PTHR37309:SF1">
    <property type="entry name" value="SLR0284 PROTEIN"/>
    <property type="match status" value="1"/>
</dbReference>
<keyword evidence="1" id="KW-1133">Transmembrane helix</keyword>
<keyword evidence="1" id="KW-0812">Transmembrane</keyword>
<feature type="transmembrane region" description="Helical" evidence="1">
    <location>
        <begin position="109"/>
        <end position="130"/>
    </location>
</feature>
<sequence length="131" mass="14788">MKKKLRSAVFIGVAFFLLATFYPGFSFKTPESIALATGIYIVLYLFVRPILKIFSIPFNLFTFGLFSLLVNVIVLYLLALLVPNFQIIGFQFSGITWLGIQTSLELTPFFSALAASIILSFLASFFFWLFV</sequence>
<reference evidence="2 3" key="1">
    <citation type="journal article" date="2016" name="Nat. Commun.">
        <title>Thousands of microbial genomes shed light on interconnected biogeochemical processes in an aquifer system.</title>
        <authorList>
            <person name="Anantharaman K."/>
            <person name="Brown C.T."/>
            <person name="Hug L.A."/>
            <person name="Sharon I."/>
            <person name="Castelle C.J."/>
            <person name="Probst A.J."/>
            <person name="Thomas B.C."/>
            <person name="Singh A."/>
            <person name="Wilkins M.J."/>
            <person name="Karaoz U."/>
            <person name="Brodie E.L."/>
            <person name="Williams K.H."/>
            <person name="Hubbard S.S."/>
            <person name="Banfield J.F."/>
        </authorList>
    </citation>
    <scope>NUCLEOTIDE SEQUENCE [LARGE SCALE GENOMIC DNA]</scope>
</reference>